<proteinExistence type="predicted"/>
<dbReference type="InterPro" id="IPR005171">
    <property type="entry name" value="Cyt_c_oxidase_su4_prok"/>
</dbReference>
<gene>
    <name evidence="7" type="ORF">METZ01_LOCUS431650</name>
</gene>
<sequence length="100" mass="11068">MSDHDSASMQDHIRVYLTVFGSLAVLTVVTVLASYLDISTSEAIFLALCIASVKGSLVAGYFMHLISERSTIIWTLMLTAIFFFVLMFIPLMSITDQVNI</sequence>
<feature type="transmembrane region" description="Helical" evidence="6">
    <location>
        <begin position="72"/>
        <end position="94"/>
    </location>
</feature>
<dbReference type="NCBIfam" id="TIGR02229">
    <property type="entry name" value="caa3_sub_IV"/>
    <property type="match status" value="1"/>
</dbReference>
<evidence type="ECO:0000256" key="3">
    <source>
        <dbReference type="ARBA" id="ARBA00022692"/>
    </source>
</evidence>
<name>A0A382Y666_9ZZZZ</name>
<evidence type="ECO:0000256" key="5">
    <source>
        <dbReference type="ARBA" id="ARBA00023136"/>
    </source>
</evidence>
<dbReference type="GO" id="GO:0005886">
    <property type="term" value="C:plasma membrane"/>
    <property type="evidence" value="ECO:0007669"/>
    <property type="project" value="UniProtKB-SubCell"/>
</dbReference>
<dbReference type="AlphaFoldDB" id="A0A382Y666"/>
<evidence type="ECO:0008006" key="8">
    <source>
        <dbReference type="Google" id="ProtNLM"/>
    </source>
</evidence>
<dbReference type="InterPro" id="IPR011743">
    <property type="entry name" value="Caa3_sub_IV"/>
</dbReference>
<evidence type="ECO:0000256" key="4">
    <source>
        <dbReference type="ARBA" id="ARBA00022989"/>
    </source>
</evidence>
<keyword evidence="3 6" id="KW-0812">Transmembrane</keyword>
<organism evidence="7">
    <name type="scientific">marine metagenome</name>
    <dbReference type="NCBI Taxonomy" id="408172"/>
    <lineage>
        <taxon>unclassified sequences</taxon>
        <taxon>metagenomes</taxon>
        <taxon>ecological metagenomes</taxon>
    </lineage>
</organism>
<dbReference type="Pfam" id="PF03626">
    <property type="entry name" value="COX4_pro"/>
    <property type="match status" value="1"/>
</dbReference>
<dbReference type="SUPFAM" id="SSF103473">
    <property type="entry name" value="MFS general substrate transporter"/>
    <property type="match status" value="1"/>
</dbReference>
<accession>A0A382Y666</accession>
<dbReference type="InterPro" id="IPR036259">
    <property type="entry name" value="MFS_trans_sf"/>
</dbReference>
<keyword evidence="5 6" id="KW-0472">Membrane</keyword>
<feature type="transmembrane region" description="Helical" evidence="6">
    <location>
        <begin position="43"/>
        <end position="66"/>
    </location>
</feature>
<protein>
    <recommendedName>
        <fullName evidence="8">Cytochrome-c oxidase</fullName>
    </recommendedName>
</protein>
<evidence type="ECO:0000256" key="6">
    <source>
        <dbReference type="SAM" id="Phobius"/>
    </source>
</evidence>
<evidence type="ECO:0000256" key="1">
    <source>
        <dbReference type="ARBA" id="ARBA00004651"/>
    </source>
</evidence>
<evidence type="ECO:0000256" key="2">
    <source>
        <dbReference type="ARBA" id="ARBA00022475"/>
    </source>
</evidence>
<keyword evidence="4 6" id="KW-1133">Transmembrane helix</keyword>
<comment type="subcellular location">
    <subcellularLocation>
        <location evidence="1">Cell membrane</location>
        <topology evidence="1">Multi-pass membrane protein</topology>
    </subcellularLocation>
</comment>
<feature type="transmembrane region" description="Helical" evidence="6">
    <location>
        <begin position="15"/>
        <end position="36"/>
    </location>
</feature>
<reference evidence="7" key="1">
    <citation type="submission" date="2018-05" db="EMBL/GenBank/DDBJ databases">
        <authorList>
            <person name="Lanie J.A."/>
            <person name="Ng W.-L."/>
            <person name="Kazmierczak K.M."/>
            <person name="Andrzejewski T.M."/>
            <person name="Davidsen T.M."/>
            <person name="Wayne K.J."/>
            <person name="Tettelin H."/>
            <person name="Glass J.I."/>
            <person name="Rusch D."/>
            <person name="Podicherti R."/>
            <person name="Tsui H.-C.T."/>
            <person name="Winkler M.E."/>
        </authorList>
    </citation>
    <scope>NUCLEOTIDE SEQUENCE</scope>
</reference>
<evidence type="ECO:0000313" key="7">
    <source>
        <dbReference type="EMBL" id="SVD78796.1"/>
    </source>
</evidence>
<keyword evidence="2" id="KW-1003">Cell membrane</keyword>
<dbReference type="EMBL" id="UINC01173282">
    <property type="protein sequence ID" value="SVD78796.1"/>
    <property type="molecule type" value="Genomic_DNA"/>
</dbReference>